<dbReference type="EnsemblPlants" id="HORVU.MOREX.r3.6HG0579510.1">
    <property type="protein sequence ID" value="HORVU.MOREX.r3.6HG0579510.1.CDS1"/>
    <property type="gene ID" value="HORVU.MOREX.r3.6HG0579510"/>
</dbReference>
<dbReference type="InterPro" id="IPR026960">
    <property type="entry name" value="RVT-Znf"/>
</dbReference>
<reference evidence="2" key="3">
    <citation type="submission" date="2022-01" db="UniProtKB">
        <authorList>
            <consortium name="EnsemblPlants"/>
        </authorList>
    </citation>
    <scope>IDENTIFICATION</scope>
    <source>
        <strain evidence="2">subsp. vulgare</strain>
    </source>
</reference>
<organism evidence="2 3">
    <name type="scientific">Hordeum vulgare subsp. vulgare</name>
    <name type="common">Domesticated barley</name>
    <dbReference type="NCBI Taxonomy" id="112509"/>
    <lineage>
        <taxon>Eukaryota</taxon>
        <taxon>Viridiplantae</taxon>
        <taxon>Streptophyta</taxon>
        <taxon>Embryophyta</taxon>
        <taxon>Tracheophyta</taxon>
        <taxon>Spermatophyta</taxon>
        <taxon>Magnoliopsida</taxon>
        <taxon>Liliopsida</taxon>
        <taxon>Poales</taxon>
        <taxon>Poaceae</taxon>
        <taxon>BOP clade</taxon>
        <taxon>Pooideae</taxon>
        <taxon>Triticodae</taxon>
        <taxon>Triticeae</taxon>
        <taxon>Hordeinae</taxon>
        <taxon>Hordeum</taxon>
    </lineage>
</organism>
<dbReference type="PANTHER" id="PTHR33116">
    <property type="entry name" value="REVERSE TRANSCRIPTASE ZINC-BINDING DOMAIN-CONTAINING PROTEIN-RELATED-RELATED"/>
    <property type="match status" value="1"/>
</dbReference>
<dbReference type="PANTHER" id="PTHR33116:SF86">
    <property type="entry name" value="REVERSE TRANSCRIPTASE DOMAIN-CONTAINING PROTEIN"/>
    <property type="match status" value="1"/>
</dbReference>
<dbReference type="Gene3D" id="3.60.10.10">
    <property type="entry name" value="Endonuclease/exonuclease/phosphatase"/>
    <property type="match status" value="1"/>
</dbReference>
<proteinExistence type="predicted"/>
<dbReference type="CDD" id="cd01650">
    <property type="entry name" value="RT_nLTR_like"/>
    <property type="match status" value="1"/>
</dbReference>
<reference evidence="3" key="1">
    <citation type="journal article" date="2012" name="Nature">
        <title>A physical, genetic and functional sequence assembly of the barley genome.</title>
        <authorList>
            <consortium name="The International Barley Genome Sequencing Consortium"/>
            <person name="Mayer K.F."/>
            <person name="Waugh R."/>
            <person name="Brown J.W."/>
            <person name="Schulman A."/>
            <person name="Langridge P."/>
            <person name="Platzer M."/>
            <person name="Fincher G.B."/>
            <person name="Muehlbauer G.J."/>
            <person name="Sato K."/>
            <person name="Close T.J."/>
            <person name="Wise R.P."/>
            <person name="Stein N."/>
        </authorList>
    </citation>
    <scope>NUCLEOTIDE SEQUENCE [LARGE SCALE GENOMIC DNA]</scope>
    <source>
        <strain evidence="3">cv. Morex</strain>
    </source>
</reference>
<feature type="domain" description="Reverse transcriptase" evidence="1">
    <location>
        <begin position="477"/>
        <end position="746"/>
    </location>
</feature>
<keyword evidence="3" id="KW-1185">Reference proteome</keyword>
<dbReference type="SUPFAM" id="SSF56219">
    <property type="entry name" value="DNase I-like"/>
    <property type="match status" value="1"/>
</dbReference>
<evidence type="ECO:0000259" key="1">
    <source>
        <dbReference type="PROSITE" id="PS50878"/>
    </source>
</evidence>
<dbReference type="Gramene" id="HORVU.MOREX.r3.6HG0579510.1">
    <property type="protein sequence ID" value="HORVU.MOREX.r3.6HG0579510.1.CDS1"/>
    <property type="gene ID" value="HORVU.MOREX.r3.6HG0579510"/>
</dbReference>
<dbReference type="InterPro" id="IPR036691">
    <property type="entry name" value="Endo/exonu/phosph_ase_sf"/>
</dbReference>
<dbReference type="Pfam" id="PF00078">
    <property type="entry name" value="RVT_1"/>
    <property type="match status" value="1"/>
</dbReference>
<dbReference type="PROSITE" id="PS50878">
    <property type="entry name" value="RT_POL"/>
    <property type="match status" value="1"/>
</dbReference>
<dbReference type="AlphaFoldDB" id="A0A8I7BGW6"/>
<dbReference type="Proteomes" id="UP000011116">
    <property type="component" value="Chromosome 6H"/>
</dbReference>
<evidence type="ECO:0000313" key="2">
    <source>
        <dbReference type="EnsemblPlants" id="HORVU.MOREX.r3.6HG0579510.1.CDS1"/>
    </source>
</evidence>
<accession>A0A8I7BGW6</accession>
<protein>
    <recommendedName>
        <fullName evidence="1">Reverse transcriptase domain-containing protein</fullName>
    </recommendedName>
</protein>
<sequence>MSHLVWNYRGVGNRRTVREVRALVKAHSPSLVFLAETRQPSVKVEKMKWKLGLKGFCGVDSEGRGGDLALFWDESLHVTVLESCKRYIDVAVVDNGAGKSWRSTFVYGEPRVEHRQRMWDHLVRLKGTSALPWVVCGDFNEALWQHEHLSRTSRGESQMEAFRDTLMLCELVDLGFSGVPYTFDNGQNGQGNVRVRLDRACACDDWRELFPYVRVQHLVSPRSDHCPILLYLDASDDHRRRGSPKYEIMWERDPKLPDIISKAWARSRPGGDLGNVSASLKTVMADLRTWSKENFGQMEKQVATLQKELENLQLNDADRVLIRQKMQQLDELLYREEMMWLQRSRIVWLKEGDRNTKYFHRQAVWRVRRNNIRRLQKEDGSWCNSPSEMERMAASYFKEVYTKDPTLDPVAVLDVLEPKVSADTNEHLLVPYSDTEISDALFQIRPLKAPGPDGFPSRFYQRNWSCMKEEIIKAVRQFFVTGHMPEGVNDTCIVLIPKVQHPSSLKDFWPISLCNVIYKIVSKCMVNRLRPCLSELISENQSAFIRGRLISDNSIIAFECIHHIQSSPGSTDFCAYKLDLSKAYDRVDWDYLELALLKWGFAPRWVALVMECVRSVRYSVKFNGRLLQQFSPTRGIQQGDPLSPFLFLFVADSLSSLLHVAGQQRGLEAIKICRRAPAISHLLFADDSLLFFRASAESATIVKDVLNTYASVTSQLINPSKCSILFAESCSTQVAEDVKQILGVTQQAFEPKYLGLPVPEGCMHKGRFESLQSRLSKCLVDWSERYSSFASKEVLIKAVAQAIPVYVMSIFKLPLCVCDDLTKMMRQYWWGVENGKKKMSWIVWERMSLSKSQGGLGFRDMRAYNQSLLAKQAWRLLTVPDSLCAKLLRAKYFPNGNLVDTVFPASSSAVWKGIEYGLELVKQGMIWRVGNGANIRVWRDPWIPRGPPFTPILPKRNCRLNKVKDFLDGYGNWRIGLLQQYFCPADVDSIMKIRTSPRQLDDFVSWPWDRSGNLTVKSAYLFAMSTCWDQINPRASLSAPSGGRPLWKLVWNAAAPPKMQHFAWQVISGSLPTLAEKYRRHIGTTVVCALCGREETSFHALLVCPNAASLWDSMQRSWPLPNRTDIVCTGPEWLLHLLMESQELIRSRIIMVL</sequence>
<dbReference type="SMR" id="A0A8I7BGW6"/>
<dbReference type="Pfam" id="PF03372">
    <property type="entry name" value="Exo_endo_phos"/>
    <property type="match status" value="1"/>
</dbReference>
<dbReference type="InterPro" id="IPR005135">
    <property type="entry name" value="Endo/exonuclease/phosphatase"/>
</dbReference>
<dbReference type="InterPro" id="IPR000477">
    <property type="entry name" value="RT_dom"/>
</dbReference>
<reference evidence="2" key="2">
    <citation type="submission" date="2020-10" db="EMBL/GenBank/DDBJ databases">
        <authorList>
            <person name="Scholz U."/>
            <person name="Mascher M."/>
            <person name="Fiebig A."/>
        </authorList>
    </citation>
    <scope>NUCLEOTIDE SEQUENCE [LARGE SCALE GENOMIC DNA]</scope>
    <source>
        <strain evidence="2">cv. Morex</strain>
    </source>
</reference>
<dbReference type="Pfam" id="PF13966">
    <property type="entry name" value="zf-RVT"/>
    <property type="match status" value="1"/>
</dbReference>
<dbReference type="GO" id="GO:0003824">
    <property type="term" value="F:catalytic activity"/>
    <property type="evidence" value="ECO:0007669"/>
    <property type="project" value="InterPro"/>
</dbReference>
<name>A0A8I7BGW6_HORVV</name>
<evidence type="ECO:0000313" key="3">
    <source>
        <dbReference type="Proteomes" id="UP000011116"/>
    </source>
</evidence>